<proteinExistence type="predicted"/>
<dbReference type="OrthoDB" id="4035770at2759"/>
<feature type="transmembrane region" description="Helical" evidence="1">
    <location>
        <begin position="38"/>
        <end position="58"/>
    </location>
</feature>
<accession>A0A0C7NBM3</accession>
<evidence type="ECO:0000313" key="3">
    <source>
        <dbReference type="EMBL" id="CEP63800.1"/>
    </source>
</evidence>
<evidence type="ECO:0000256" key="1">
    <source>
        <dbReference type="SAM" id="Phobius"/>
    </source>
</evidence>
<feature type="chain" id="PRO_5002203468" evidence="2">
    <location>
        <begin position="23"/>
        <end position="294"/>
    </location>
</feature>
<dbReference type="RefSeq" id="XP_022630012.1">
    <property type="nucleotide sequence ID" value="XM_022770697.1"/>
</dbReference>
<dbReference type="GeneID" id="34687320"/>
<organism evidence="3 4">
    <name type="scientific">Lachancea lanzarotensis</name>
    <dbReference type="NCBI Taxonomy" id="1245769"/>
    <lineage>
        <taxon>Eukaryota</taxon>
        <taxon>Fungi</taxon>
        <taxon>Dikarya</taxon>
        <taxon>Ascomycota</taxon>
        <taxon>Saccharomycotina</taxon>
        <taxon>Saccharomycetes</taxon>
        <taxon>Saccharomycetales</taxon>
        <taxon>Saccharomycetaceae</taxon>
        <taxon>Lachancea</taxon>
    </lineage>
</organism>
<sequence>MRSGQFWTFGILAALIAGATNAIPIEIQGNTQDIKWNAFQVLLQIGGIIATCFPLSGLAGIGIPLCALTTLAAFSTMVGLILKIFDGLIAKDGQLLPQVIMFLQSIGVRVLGQENSITTMDAPKTLEWSNWANSTTAAELRDIGASIEFTPMNVTNSLGEARLNYCFSFTVDEAAGSHPLEPYRSSICASEFAISNMVDTKFDKAPSKVMALAMRPLKKFKIYEDYVQAYDLVQSLHFVFGCHTEEFLTKSLDLVQNLNQGYPDQREYGFEIIHQIDGRQEPFFQIEIAKRNLL</sequence>
<feature type="transmembrane region" description="Helical" evidence="1">
    <location>
        <begin position="65"/>
        <end position="85"/>
    </location>
</feature>
<name>A0A0C7NBM3_9SACH</name>
<reference evidence="3 4" key="1">
    <citation type="submission" date="2014-12" db="EMBL/GenBank/DDBJ databases">
        <authorList>
            <person name="Neuveglise Cecile"/>
        </authorList>
    </citation>
    <scope>NUCLEOTIDE SEQUENCE [LARGE SCALE GENOMIC DNA]</scope>
    <source>
        <strain evidence="3 4">CBS 12615</strain>
    </source>
</reference>
<keyword evidence="4" id="KW-1185">Reference proteome</keyword>
<dbReference type="EMBL" id="LN736368">
    <property type="protein sequence ID" value="CEP63800.1"/>
    <property type="molecule type" value="Genomic_DNA"/>
</dbReference>
<gene>
    <name evidence="3" type="ORF">LALA0_S09e02784g</name>
</gene>
<keyword evidence="2" id="KW-0732">Signal</keyword>
<dbReference type="HOGENOM" id="CLU_946878_0_0_1"/>
<evidence type="ECO:0000313" key="4">
    <source>
        <dbReference type="Proteomes" id="UP000054304"/>
    </source>
</evidence>
<dbReference type="AlphaFoldDB" id="A0A0C7NBM3"/>
<keyword evidence="1" id="KW-1133">Transmembrane helix</keyword>
<evidence type="ECO:0000256" key="2">
    <source>
        <dbReference type="SAM" id="SignalP"/>
    </source>
</evidence>
<dbReference type="Proteomes" id="UP000054304">
    <property type="component" value="Unassembled WGS sequence"/>
</dbReference>
<keyword evidence="1" id="KW-0812">Transmembrane</keyword>
<keyword evidence="1" id="KW-0472">Membrane</keyword>
<feature type="signal peptide" evidence="2">
    <location>
        <begin position="1"/>
        <end position="22"/>
    </location>
</feature>
<protein>
    <submittedName>
        <fullName evidence="3">LALA0S09e02784g1_1</fullName>
    </submittedName>
</protein>